<evidence type="ECO:0000313" key="1">
    <source>
        <dbReference type="EMBL" id="GBP85199.1"/>
    </source>
</evidence>
<sequence length="125" mass="13800">MTRNCGYGVFQGYNDSGCVLPLFLFYSDASVDEVEERDRCDTSRTLRPVVSLYCSALSLARSAQAERDNESCFFDQTPYLLSSVKTTVLRCPSLAMCTRGDNPSSSHCGIKGYTGPLPLYVDLNN</sequence>
<accession>A0A4C1ZE19</accession>
<dbReference type="Proteomes" id="UP000299102">
    <property type="component" value="Unassembled WGS sequence"/>
</dbReference>
<comment type="caution">
    <text evidence="1">The sequence shown here is derived from an EMBL/GenBank/DDBJ whole genome shotgun (WGS) entry which is preliminary data.</text>
</comment>
<dbReference type="EMBL" id="BGZK01001722">
    <property type="protein sequence ID" value="GBP85199.1"/>
    <property type="molecule type" value="Genomic_DNA"/>
</dbReference>
<gene>
    <name evidence="1" type="ORF">EVAR_47635_1</name>
</gene>
<evidence type="ECO:0000313" key="2">
    <source>
        <dbReference type="Proteomes" id="UP000299102"/>
    </source>
</evidence>
<dbReference type="AlphaFoldDB" id="A0A4C1ZE19"/>
<organism evidence="1 2">
    <name type="scientific">Eumeta variegata</name>
    <name type="common">Bagworm moth</name>
    <name type="synonym">Eumeta japonica</name>
    <dbReference type="NCBI Taxonomy" id="151549"/>
    <lineage>
        <taxon>Eukaryota</taxon>
        <taxon>Metazoa</taxon>
        <taxon>Ecdysozoa</taxon>
        <taxon>Arthropoda</taxon>
        <taxon>Hexapoda</taxon>
        <taxon>Insecta</taxon>
        <taxon>Pterygota</taxon>
        <taxon>Neoptera</taxon>
        <taxon>Endopterygota</taxon>
        <taxon>Lepidoptera</taxon>
        <taxon>Glossata</taxon>
        <taxon>Ditrysia</taxon>
        <taxon>Tineoidea</taxon>
        <taxon>Psychidae</taxon>
        <taxon>Oiketicinae</taxon>
        <taxon>Eumeta</taxon>
    </lineage>
</organism>
<protein>
    <submittedName>
        <fullName evidence="1">Uncharacterized protein</fullName>
    </submittedName>
</protein>
<proteinExistence type="predicted"/>
<reference evidence="1 2" key="1">
    <citation type="journal article" date="2019" name="Commun. Biol.">
        <title>The bagworm genome reveals a unique fibroin gene that provides high tensile strength.</title>
        <authorList>
            <person name="Kono N."/>
            <person name="Nakamura H."/>
            <person name="Ohtoshi R."/>
            <person name="Tomita M."/>
            <person name="Numata K."/>
            <person name="Arakawa K."/>
        </authorList>
    </citation>
    <scope>NUCLEOTIDE SEQUENCE [LARGE SCALE GENOMIC DNA]</scope>
</reference>
<name>A0A4C1ZE19_EUMVA</name>
<dbReference type="OrthoDB" id="6109at2759"/>
<keyword evidence="2" id="KW-1185">Reference proteome</keyword>